<reference evidence="12 13" key="1">
    <citation type="submission" date="2023-01" db="EMBL/GenBank/DDBJ databases">
        <authorList>
            <person name="Whitehead M."/>
        </authorList>
    </citation>
    <scope>NUCLEOTIDE SEQUENCE [LARGE SCALE GENOMIC DNA]</scope>
</reference>
<keyword evidence="4 10" id="KW-0812">Transmembrane</keyword>
<accession>A0AAV0XMJ8</accession>
<evidence type="ECO:0000313" key="12">
    <source>
        <dbReference type="EMBL" id="CAI6369172.1"/>
    </source>
</evidence>
<dbReference type="InterPro" id="IPR000276">
    <property type="entry name" value="GPCR_Rhodpsn"/>
</dbReference>
<keyword evidence="13" id="KW-1185">Reference proteome</keyword>
<evidence type="ECO:0000256" key="10">
    <source>
        <dbReference type="SAM" id="Phobius"/>
    </source>
</evidence>
<evidence type="ECO:0000256" key="3">
    <source>
        <dbReference type="ARBA" id="ARBA00022475"/>
    </source>
</evidence>
<evidence type="ECO:0000256" key="5">
    <source>
        <dbReference type="ARBA" id="ARBA00022989"/>
    </source>
</evidence>
<protein>
    <recommendedName>
        <fullName evidence="11">G-protein coupled receptors family 1 profile domain-containing protein</fullName>
    </recommendedName>
</protein>
<dbReference type="EMBL" id="CARXXK010000005">
    <property type="protein sequence ID" value="CAI6369172.1"/>
    <property type="molecule type" value="Genomic_DNA"/>
</dbReference>
<dbReference type="GO" id="GO:0005886">
    <property type="term" value="C:plasma membrane"/>
    <property type="evidence" value="ECO:0007669"/>
    <property type="project" value="UniProtKB-SubCell"/>
</dbReference>
<keyword evidence="3" id="KW-1003">Cell membrane</keyword>
<comment type="subcellular location">
    <subcellularLocation>
        <location evidence="1">Cell membrane</location>
        <topology evidence="1">Multi-pass membrane protein</topology>
    </subcellularLocation>
</comment>
<dbReference type="Pfam" id="PF00001">
    <property type="entry name" value="7tm_1"/>
    <property type="match status" value="1"/>
</dbReference>
<keyword evidence="8" id="KW-0675">Receptor</keyword>
<evidence type="ECO:0000256" key="4">
    <source>
        <dbReference type="ARBA" id="ARBA00022692"/>
    </source>
</evidence>
<comment type="caution">
    <text evidence="12">The sequence shown here is derived from an EMBL/GenBank/DDBJ whole genome shotgun (WGS) entry which is preliminary data.</text>
</comment>
<dbReference type="SUPFAM" id="SSF81321">
    <property type="entry name" value="Family A G protein-coupled receptor-like"/>
    <property type="match status" value="1"/>
</dbReference>
<dbReference type="PROSITE" id="PS50262">
    <property type="entry name" value="G_PROTEIN_RECEP_F1_2"/>
    <property type="match status" value="1"/>
</dbReference>
<evidence type="ECO:0000256" key="9">
    <source>
        <dbReference type="ARBA" id="ARBA00023224"/>
    </source>
</evidence>
<evidence type="ECO:0000313" key="13">
    <source>
        <dbReference type="Proteomes" id="UP001160148"/>
    </source>
</evidence>
<gene>
    <name evidence="12" type="ORF">MEUPH1_LOCUS23443</name>
</gene>
<dbReference type="Gene3D" id="1.20.1070.10">
    <property type="entry name" value="Rhodopsin 7-helix transmembrane proteins"/>
    <property type="match status" value="1"/>
</dbReference>
<keyword evidence="6" id="KW-0297">G-protein coupled receptor</keyword>
<dbReference type="InterPro" id="IPR001681">
    <property type="entry name" value="Neurokn_rcpt"/>
</dbReference>
<organism evidence="12 13">
    <name type="scientific">Macrosiphum euphorbiae</name>
    <name type="common">potato aphid</name>
    <dbReference type="NCBI Taxonomy" id="13131"/>
    <lineage>
        <taxon>Eukaryota</taxon>
        <taxon>Metazoa</taxon>
        <taxon>Ecdysozoa</taxon>
        <taxon>Arthropoda</taxon>
        <taxon>Hexapoda</taxon>
        <taxon>Insecta</taxon>
        <taxon>Pterygota</taxon>
        <taxon>Neoptera</taxon>
        <taxon>Paraneoptera</taxon>
        <taxon>Hemiptera</taxon>
        <taxon>Sternorrhyncha</taxon>
        <taxon>Aphidomorpha</taxon>
        <taxon>Aphidoidea</taxon>
        <taxon>Aphididae</taxon>
        <taxon>Macrosiphini</taxon>
        <taxon>Macrosiphum</taxon>
    </lineage>
</organism>
<feature type="transmembrane region" description="Helical" evidence="10">
    <location>
        <begin position="64"/>
        <end position="86"/>
    </location>
</feature>
<feature type="transmembrane region" description="Helical" evidence="10">
    <location>
        <begin position="12"/>
        <end position="33"/>
    </location>
</feature>
<keyword evidence="7 10" id="KW-0472">Membrane</keyword>
<dbReference type="GO" id="GO:0004995">
    <property type="term" value="F:tachykinin receptor activity"/>
    <property type="evidence" value="ECO:0007669"/>
    <property type="project" value="InterPro"/>
</dbReference>
<sequence length="155" mass="17817">MWPLKPRASRHHAKCIIALVWTVAVITAFPILLVTTLEQPSFWHQECGFYICNEKWPSENVRHYYNVALLVLQYCIPFAVLLFTYVNIGVVVWGKRTPGEAQNSRDVRMAKSKRKVTLSDKLRHFESCHILFSNFPDDKNDGYCGHSVHGLLATV</sequence>
<comment type="similarity">
    <text evidence="2">Belongs to the G-protein coupled receptor 1 family.</text>
</comment>
<keyword evidence="5 10" id="KW-1133">Transmembrane helix</keyword>
<dbReference type="PANTHER" id="PTHR46925:SF2">
    <property type="entry name" value="G-PROTEIN COUPLED RECEPTOR TKR-1-RELATED"/>
    <property type="match status" value="1"/>
</dbReference>
<evidence type="ECO:0000256" key="6">
    <source>
        <dbReference type="ARBA" id="ARBA00023040"/>
    </source>
</evidence>
<evidence type="ECO:0000256" key="8">
    <source>
        <dbReference type="ARBA" id="ARBA00023170"/>
    </source>
</evidence>
<feature type="domain" description="G-protein coupled receptors family 1 profile" evidence="11">
    <location>
        <begin position="1"/>
        <end position="117"/>
    </location>
</feature>
<dbReference type="PANTHER" id="PTHR46925">
    <property type="entry name" value="G-PROTEIN COUPLED RECEPTOR TKR-1-RELATED"/>
    <property type="match status" value="1"/>
</dbReference>
<name>A0AAV0XMJ8_9HEMI</name>
<dbReference type="AlphaFoldDB" id="A0AAV0XMJ8"/>
<proteinExistence type="inferred from homology"/>
<evidence type="ECO:0000256" key="2">
    <source>
        <dbReference type="ARBA" id="ARBA00010663"/>
    </source>
</evidence>
<evidence type="ECO:0000256" key="1">
    <source>
        <dbReference type="ARBA" id="ARBA00004651"/>
    </source>
</evidence>
<evidence type="ECO:0000256" key="7">
    <source>
        <dbReference type="ARBA" id="ARBA00023136"/>
    </source>
</evidence>
<keyword evidence="9" id="KW-0807">Transducer</keyword>
<dbReference type="Proteomes" id="UP001160148">
    <property type="component" value="Unassembled WGS sequence"/>
</dbReference>
<evidence type="ECO:0000259" key="11">
    <source>
        <dbReference type="PROSITE" id="PS50262"/>
    </source>
</evidence>
<dbReference type="InterPro" id="IPR017452">
    <property type="entry name" value="GPCR_Rhodpsn_7TM"/>
</dbReference>